<reference evidence="1 2" key="1">
    <citation type="submission" date="2022-09" db="EMBL/GenBank/DDBJ databases">
        <authorList>
            <person name="Palmer J.M."/>
        </authorList>
    </citation>
    <scope>NUCLEOTIDE SEQUENCE [LARGE SCALE GENOMIC DNA]</scope>
    <source>
        <strain evidence="1 2">DSM 7382</strain>
    </source>
</reference>
<comment type="caution">
    <text evidence="1">The sequence shown here is derived from an EMBL/GenBank/DDBJ whole genome shotgun (WGS) entry which is preliminary data.</text>
</comment>
<protein>
    <recommendedName>
        <fullName evidence="3">F-box domain-containing protein</fullName>
    </recommendedName>
</protein>
<dbReference type="InterPro" id="IPR032675">
    <property type="entry name" value="LRR_dom_sf"/>
</dbReference>
<dbReference type="Gene3D" id="3.80.10.10">
    <property type="entry name" value="Ribonuclease Inhibitor"/>
    <property type="match status" value="1"/>
</dbReference>
<evidence type="ECO:0008006" key="3">
    <source>
        <dbReference type="Google" id="ProtNLM"/>
    </source>
</evidence>
<gene>
    <name evidence="1" type="ORF">QCA50_010985</name>
</gene>
<proteinExistence type="predicted"/>
<name>A0AAW0FXJ8_9APHY</name>
<sequence>MHHCLSIDEILQKIASSVAAYSLDDQHEYEMEILRMKISDKKSLLSFILTCRTFAEPGLDVLWSRLNNIFPLAFAFLPDVSPRLVRATDNLTETVIGLTRIPGPEDWIHFNRYARRLKTLIQSHDTPCNVDIRFLAEISLHRRTGNLFPNLSALCWRDSRQDHFPYISLFMGPSLTKVDIKIFSEDMYIAFWDLLRHSAPAIHDIHIDVVKFEVSDLALNSLTNALPSFKQLTKLCSPNALLRGGLELSPEQLVSLPSTLRYLQYRFRAHTNLGALQGVDATSEDRFPVLDTLKVHIYDSSTMDLLRMFMEHHKLPTLTTFIVFLYWKPLAFQLQQLFEALKDKSRLNSILLRCVSIKRIVFPQHLITDSMLTPLFAFDLIAFGLVDVPHKITRTSLSKMAESWPKLCSLVICTTHPSQTGLHDHIHVQDLDVFANKLPGLCSMRLTLDMSVTDKIKTHLSAHTIRRSYGMPELDIVNPRMPDTLAQTQIAAYVTSIFPNVHVKSPQTELETFITLIELFKSVRESERRKSRMKVSSSGR</sequence>
<organism evidence="1 2">
    <name type="scientific">Cerrena zonata</name>
    <dbReference type="NCBI Taxonomy" id="2478898"/>
    <lineage>
        <taxon>Eukaryota</taxon>
        <taxon>Fungi</taxon>
        <taxon>Dikarya</taxon>
        <taxon>Basidiomycota</taxon>
        <taxon>Agaricomycotina</taxon>
        <taxon>Agaricomycetes</taxon>
        <taxon>Polyporales</taxon>
        <taxon>Cerrenaceae</taxon>
        <taxon>Cerrena</taxon>
    </lineage>
</organism>
<evidence type="ECO:0000313" key="1">
    <source>
        <dbReference type="EMBL" id="KAK7685641.1"/>
    </source>
</evidence>
<dbReference type="Proteomes" id="UP001385951">
    <property type="component" value="Unassembled WGS sequence"/>
</dbReference>
<dbReference type="EMBL" id="JASBNA010000019">
    <property type="protein sequence ID" value="KAK7685641.1"/>
    <property type="molecule type" value="Genomic_DNA"/>
</dbReference>
<keyword evidence="2" id="KW-1185">Reference proteome</keyword>
<accession>A0AAW0FXJ8</accession>
<evidence type="ECO:0000313" key="2">
    <source>
        <dbReference type="Proteomes" id="UP001385951"/>
    </source>
</evidence>
<dbReference type="AlphaFoldDB" id="A0AAW0FXJ8"/>